<evidence type="ECO:0000313" key="2">
    <source>
        <dbReference type="EMBL" id="MCO4292769.1"/>
    </source>
</evidence>
<evidence type="ECO:0000259" key="1">
    <source>
        <dbReference type="PROSITE" id="PS51819"/>
    </source>
</evidence>
<protein>
    <submittedName>
        <fullName evidence="2">VOC family protein</fullName>
    </submittedName>
</protein>
<dbReference type="PANTHER" id="PTHR36437">
    <property type="entry name" value="GLYOXALASE/BLEOMYCIN RESISTANCE PROTEIN/DIOXYGENASE"/>
    <property type="match status" value="1"/>
</dbReference>
<comment type="caution">
    <text evidence="2">The sequence shown here is derived from an EMBL/GenBank/DDBJ whole genome shotgun (WGS) entry which is preliminary data.</text>
</comment>
<evidence type="ECO:0000313" key="3">
    <source>
        <dbReference type="Proteomes" id="UP001155182"/>
    </source>
</evidence>
<dbReference type="EMBL" id="JAMWYS010000028">
    <property type="protein sequence ID" value="MCO4292769.1"/>
    <property type="molecule type" value="Genomic_DNA"/>
</dbReference>
<accession>A0A9X2F140</accession>
<feature type="domain" description="VOC" evidence="1">
    <location>
        <begin position="4"/>
        <end position="127"/>
    </location>
</feature>
<dbReference type="InterPro" id="IPR037523">
    <property type="entry name" value="VOC_core"/>
</dbReference>
<dbReference type="Proteomes" id="UP001155182">
    <property type="component" value="Unassembled WGS sequence"/>
</dbReference>
<reference evidence="2" key="1">
    <citation type="submission" date="2022-06" db="EMBL/GenBank/DDBJ databases">
        <title>Solitalea sp. MAHUQ-68 isolated from rhizospheric soil.</title>
        <authorList>
            <person name="Huq M.A."/>
        </authorList>
    </citation>
    <scope>NUCLEOTIDE SEQUENCE</scope>
    <source>
        <strain evidence="2">MAHUQ-68</strain>
    </source>
</reference>
<gene>
    <name evidence="2" type="ORF">NF867_07840</name>
</gene>
<name>A0A9X2F140_9SPHI</name>
<dbReference type="RefSeq" id="WP_252587261.1">
    <property type="nucleotide sequence ID" value="NZ_JAMWYS010000028.1"/>
</dbReference>
<dbReference type="InterPro" id="IPR004360">
    <property type="entry name" value="Glyas_Fos-R_dOase_dom"/>
</dbReference>
<dbReference type="AlphaFoldDB" id="A0A9X2F140"/>
<organism evidence="2 3">
    <name type="scientific">Solitalea agri</name>
    <dbReference type="NCBI Taxonomy" id="2953739"/>
    <lineage>
        <taxon>Bacteria</taxon>
        <taxon>Pseudomonadati</taxon>
        <taxon>Bacteroidota</taxon>
        <taxon>Sphingobacteriia</taxon>
        <taxon>Sphingobacteriales</taxon>
        <taxon>Sphingobacteriaceae</taxon>
        <taxon>Solitalea</taxon>
    </lineage>
</organism>
<proteinExistence type="predicted"/>
<sequence>MEIELGRTIILVHNYDEAFEFYQRILNAQKYVDYITEDGQRFLHVVFESKTAGLWFLDASGKEQEELIGKQTHGQPTLVFYTDDIQAFHHRLVEHQVKIKREIVSVGGFHFLHFFDLYGNELVMVELKTS</sequence>
<dbReference type="Pfam" id="PF00903">
    <property type="entry name" value="Glyoxalase"/>
    <property type="match status" value="1"/>
</dbReference>
<dbReference type="SUPFAM" id="SSF54593">
    <property type="entry name" value="Glyoxalase/Bleomycin resistance protein/Dihydroxybiphenyl dioxygenase"/>
    <property type="match status" value="1"/>
</dbReference>
<dbReference type="InterPro" id="IPR029068">
    <property type="entry name" value="Glyas_Bleomycin-R_OHBP_Dase"/>
</dbReference>
<dbReference type="PANTHER" id="PTHR36437:SF2">
    <property type="entry name" value="GLYOXALASE_BLEOMYCIN RESISTANCE PROTEIN_DIOXYGENASE"/>
    <property type="match status" value="1"/>
</dbReference>
<dbReference type="Gene3D" id="3.10.180.10">
    <property type="entry name" value="2,3-Dihydroxybiphenyl 1,2-Dioxygenase, domain 1"/>
    <property type="match status" value="1"/>
</dbReference>
<keyword evidence="3" id="KW-1185">Reference proteome</keyword>
<dbReference type="PROSITE" id="PS51819">
    <property type="entry name" value="VOC"/>
    <property type="match status" value="1"/>
</dbReference>